<proteinExistence type="predicted"/>
<protein>
    <submittedName>
        <fullName evidence="2">Fic domain protein, MA2133 type</fullName>
    </submittedName>
</protein>
<dbReference type="InterPro" id="IPR036597">
    <property type="entry name" value="Fido-like_dom_sf"/>
</dbReference>
<sequence>MAHKSKKLAALAVLRQAVEPIGLSTLADRLGSVPSRTLRRWLTVWIQEGVIEKLGGGRATRYRYCIAEVTPNASLTFLEGLDSDLRQSLLKQLRDLWTHNSTAIEGNTLTLGDTHFVLEEGLTISGKPLKDHQEVIGHAKAIELLYTALSGPLSESVIFDLHKAIQIEKNADIYKPVGGWKIETNGTYAITEEGVQTFIEYALPIYVPALMSELIDYVNRIDLKTVNASNAHQHYARIHMAIVHIHPFWDGNGRIARLLANIPLLKAGLPPLVIPQDQRREYIQILANYQISVGPLDETTGIWPRTKQLKDFEHFCESIYSITKALVGNAHELQQKRTRA</sequence>
<dbReference type="SUPFAM" id="SSF140931">
    <property type="entry name" value="Fic-like"/>
    <property type="match status" value="1"/>
</dbReference>
<gene>
    <name evidence="2" type="ORF">MNBD_GAMMA21-2031</name>
</gene>
<name>A0A3B0ZKX2_9ZZZZ</name>
<evidence type="ECO:0000259" key="1">
    <source>
        <dbReference type="PROSITE" id="PS51459"/>
    </source>
</evidence>
<accession>A0A3B0ZKX2</accession>
<dbReference type="Pfam" id="PF02661">
    <property type="entry name" value="Fic"/>
    <property type="match status" value="1"/>
</dbReference>
<dbReference type="Gene3D" id="1.10.3290.10">
    <property type="entry name" value="Fido-like domain"/>
    <property type="match status" value="1"/>
</dbReference>
<evidence type="ECO:0000313" key="2">
    <source>
        <dbReference type="EMBL" id="VAW94058.1"/>
    </source>
</evidence>
<dbReference type="AlphaFoldDB" id="A0A3B0ZKX2"/>
<reference evidence="2" key="1">
    <citation type="submission" date="2018-06" db="EMBL/GenBank/DDBJ databases">
        <authorList>
            <person name="Zhirakovskaya E."/>
        </authorList>
    </citation>
    <scope>NUCLEOTIDE SEQUENCE</scope>
</reference>
<feature type="domain" description="Fido" evidence="1">
    <location>
        <begin position="153"/>
        <end position="318"/>
    </location>
</feature>
<dbReference type="InterPro" id="IPR003812">
    <property type="entry name" value="Fido"/>
</dbReference>
<dbReference type="PANTHER" id="PTHR13504:SF38">
    <property type="entry name" value="FIDO DOMAIN-CONTAINING PROTEIN"/>
    <property type="match status" value="1"/>
</dbReference>
<dbReference type="PROSITE" id="PS51459">
    <property type="entry name" value="FIDO"/>
    <property type="match status" value="1"/>
</dbReference>
<dbReference type="PANTHER" id="PTHR13504">
    <property type="entry name" value="FIDO DOMAIN-CONTAINING PROTEIN DDB_G0283145"/>
    <property type="match status" value="1"/>
</dbReference>
<dbReference type="InterPro" id="IPR040198">
    <property type="entry name" value="Fido_containing"/>
</dbReference>
<dbReference type="EMBL" id="UOFR01000024">
    <property type="protein sequence ID" value="VAW94058.1"/>
    <property type="molecule type" value="Genomic_DNA"/>
</dbReference>
<organism evidence="2">
    <name type="scientific">hydrothermal vent metagenome</name>
    <dbReference type="NCBI Taxonomy" id="652676"/>
    <lineage>
        <taxon>unclassified sequences</taxon>
        <taxon>metagenomes</taxon>
        <taxon>ecological metagenomes</taxon>
    </lineage>
</organism>